<reference evidence="2" key="1">
    <citation type="journal article" date="2013" name="Science">
        <title>The Amborella genome and the evolution of flowering plants.</title>
        <authorList>
            <consortium name="Amborella Genome Project"/>
        </authorList>
    </citation>
    <scope>NUCLEOTIDE SEQUENCE [LARGE SCALE GENOMIC DNA]</scope>
</reference>
<dbReference type="EMBL" id="KI395748">
    <property type="protein sequence ID" value="ERM97874.1"/>
    <property type="molecule type" value="Genomic_DNA"/>
</dbReference>
<gene>
    <name evidence="1" type="ORF">AMTR_s00115p00091170</name>
</gene>
<keyword evidence="2" id="KW-1185">Reference proteome</keyword>
<dbReference type="Gramene" id="ERM97874">
    <property type="protein sequence ID" value="ERM97874"/>
    <property type="gene ID" value="AMTR_s00115p00091170"/>
</dbReference>
<protein>
    <submittedName>
        <fullName evidence="1">Uncharacterized protein</fullName>
    </submittedName>
</protein>
<dbReference type="AlphaFoldDB" id="W1NSM2"/>
<dbReference type="Proteomes" id="UP000017836">
    <property type="component" value="Unassembled WGS sequence"/>
</dbReference>
<proteinExistence type="predicted"/>
<accession>W1NSM2</accession>
<organism evidence="1 2">
    <name type="scientific">Amborella trichopoda</name>
    <dbReference type="NCBI Taxonomy" id="13333"/>
    <lineage>
        <taxon>Eukaryota</taxon>
        <taxon>Viridiplantae</taxon>
        <taxon>Streptophyta</taxon>
        <taxon>Embryophyta</taxon>
        <taxon>Tracheophyta</taxon>
        <taxon>Spermatophyta</taxon>
        <taxon>Magnoliopsida</taxon>
        <taxon>Amborellales</taxon>
        <taxon>Amborellaceae</taxon>
        <taxon>Amborella</taxon>
    </lineage>
</organism>
<dbReference type="HOGENOM" id="CLU_2100188_0_0_1"/>
<sequence>MLSESSTLAFDSKNPTNSISFSKSQRSLTFTLLRQPNQSDQFHVFLQVTEVLDLHSFEATQPSVNRNCLLSSDLSSLYQFDQRVVFRYKARKIIRVKKVLKKSKASDKSTREINKR</sequence>
<name>W1NSM2_AMBTC</name>
<evidence type="ECO:0000313" key="1">
    <source>
        <dbReference type="EMBL" id="ERM97874.1"/>
    </source>
</evidence>
<evidence type="ECO:0000313" key="2">
    <source>
        <dbReference type="Proteomes" id="UP000017836"/>
    </source>
</evidence>